<dbReference type="InterPro" id="IPR053949">
    <property type="entry name" value="SBE2/SBE22_M"/>
</dbReference>
<keyword evidence="4" id="KW-1185">Reference proteome</keyword>
<organism evidence="3 4">
    <name type="scientific">Diutina rugosa</name>
    <name type="common">Yeast</name>
    <name type="synonym">Candida rugosa</name>
    <dbReference type="NCBI Taxonomy" id="5481"/>
    <lineage>
        <taxon>Eukaryota</taxon>
        <taxon>Fungi</taxon>
        <taxon>Dikarya</taxon>
        <taxon>Ascomycota</taxon>
        <taxon>Saccharomycotina</taxon>
        <taxon>Pichiomycetes</taxon>
        <taxon>Debaryomycetaceae</taxon>
        <taxon>Diutina</taxon>
    </lineage>
</organism>
<name>A0A642UMD6_DIURU</name>
<sequence>MINTASSPTPPVTPVMAAVDNYYDICMNSKSRIAKSLANPSVPKRAPSVTNSRPSDYYVKKLSNCSLSDESVQSSSGGTRFSLTSNDLSSGDDHDDDSVDEVAQAPPVKMPPLPNPSPAPISLQHTPSLKRYTSMPQLRRSQASQAAFNVNPSLTSLPGLTRTKTRYISNRETKERRVYRKKKYDESDCDDVILDDNQLFNVPVLRSYGDLYKHTHDFCDNLDGDNKYPVPIKPCPLPGRLETDTTEVSPNSSMVSGLSYPGQGTPLTNISEDGTDISIDDDVTIVRNISQFYSERSASSSKLVKSQRDQHTMYKLPQYVRSQSSMDELHFISPEKLEMLDQSRPINLPPKSNTDKSKHSRQFNKVLTNFESQNTSTAQSAHEVRINLSQSQQKWLRIIAGLRSGSSSDYHRKFDQQKNEIRKLAWDANPPVAVRYQFWIDTMSVSSKVVEGIAHQYNAAQAKYLCLDAGAKAQKDAEFDRIITHTLDRPLFTSIMKEKPEFRDFRANYRFLLYIKYFSEHGLHKRDEIFMIPILLLMFEHDHSMEEIFTLLELFNTQVFTSELSSFLNRDFSNWGDASTLPHSYTKGLAKFGDMSEFEGLNSASFFEILCQINDSLPLSMSAPSTPIVGTHFNWSSSSVDHPNPESEDCDSASLQLMVKLLTTLIIYAHSPKSKTKNNLKVMQTFLVIVFTYYHINWNNFKELISENASIRLNNTSDKVQVMESFADKWRQLFRK</sequence>
<feature type="compositionally biased region" description="Polar residues" evidence="1">
    <location>
        <begin position="68"/>
        <end position="84"/>
    </location>
</feature>
<feature type="compositionally biased region" description="Polar residues" evidence="1">
    <location>
        <begin position="134"/>
        <end position="158"/>
    </location>
</feature>
<protein>
    <recommendedName>
        <fullName evidence="2">SBE2/SBE22 middle domain-containing protein</fullName>
    </recommendedName>
</protein>
<feature type="domain" description="SBE2/SBE22 middle" evidence="2">
    <location>
        <begin position="287"/>
        <end position="368"/>
    </location>
</feature>
<feature type="region of interest" description="Disordered" evidence="1">
    <location>
        <begin position="239"/>
        <end position="264"/>
    </location>
</feature>
<proteinExistence type="predicted"/>
<dbReference type="EMBL" id="SWFT01000149">
    <property type="protein sequence ID" value="KAA8898035.1"/>
    <property type="molecule type" value="Genomic_DNA"/>
</dbReference>
<dbReference type="RefSeq" id="XP_034010292.1">
    <property type="nucleotide sequence ID" value="XM_034157810.1"/>
</dbReference>
<dbReference type="AlphaFoldDB" id="A0A642UMD6"/>
<evidence type="ECO:0000256" key="1">
    <source>
        <dbReference type="SAM" id="MobiDB-lite"/>
    </source>
</evidence>
<feature type="compositionally biased region" description="Pro residues" evidence="1">
    <location>
        <begin position="108"/>
        <end position="119"/>
    </location>
</feature>
<evidence type="ECO:0000313" key="4">
    <source>
        <dbReference type="Proteomes" id="UP000449547"/>
    </source>
</evidence>
<gene>
    <name evidence="3" type="ORF">DIURU_004889</name>
</gene>
<dbReference type="VEuPathDB" id="FungiDB:DIURU_004889"/>
<reference evidence="3 4" key="1">
    <citation type="submission" date="2019-07" db="EMBL/GenBank/DDBJ databases">
        <title>Genome assembly of two rare yeast pathogens: Diutina rugosa and Trichomonascus ciferrii.</title>
        <authorList>
            <person name="Mixao V."/>
            <person name="Saus E."/>
            <person name="Hansen A."/>
            <person name="Lass-Flor C."/>
            <person name="Gabaldon T."/>
        </authorList>
    </citation>
    <scope>NUCLEOTIDE SEQUENCE [LARGE SCALE GENOMIC DNA]</scope>
    <source>
        <strain evidence="3 4">CBS 613</strain>
    </source>
</reference>
<dbReference type="Pfam" id="PF22874">
    <property type="entry name" value="SBE2_M"/>
    <property type="match status" value="1"/>
</dbReference>
<feature type="compositionally biased region" description="Polar residues" evidence="1">
    <location>
        <begin position="246"/>
        <end position="256"/>
    </location>
</feature>
<dbReference type="OrthoDB" id="289721at2759"/>
<evidence type="ECO:0000313" key="3">
    <source>
        <dbReference type="EMBL" id="KAA8898035.1"/>
    </source>
</evidence>
<accession>A0A642UMD6</accession>
<dbReference type="OMA" id="WWNILER"/>
<evidence type="ECO:0000259" key="2">
    <source>
        <dbReference type="Pfam" id="PF22874"/>
    </source>
</evidence>
<dbReference type="Proteomes" id="UP000449547">
    <property type="component" value="Unassembled WGS sequence"/>
</dbReference>
<comment type="caution">
    <text evidence="3">The sequence shown here is derived from an EMBL/GenBank/DDBJ whole genome shotgun (WGS) entry which is preliminary data.</text>
</comment>
<feature type="region of interest" description="Disordered" evidence="1">
    <location>
        <begin position="68"/>
        <end position="162"/>
    </location>
</feature>
<dbReference type="GeneID" id="54783540"/>